<feature type="compositionally biased region" description="Low complexity" evidence="1">
    <location>
        <begin position="42"/>
        <end position="51"/>
    </location>
</feature>
<accession>A0A839EEF2</accession>
<proteinExistence type="predicted"/>
<dbReference type="AlphaFoldDB" id="A0A839EEF2"/>
<keyword evidence="2" id="KW-0472">Membrane</keyword>
<sequence>MTDPTNPGTPESTNPGPTNPGPTNPAPTDPASYPPAPPAPAAAPYSTPGAATDEDPGRMLGIVALILAFLVQIAGLIVGIIARKKSKEAGYSNGFATAAIWISIVLMVLGLLLAIALIAGGAALFSGITETCTELGSGTFEVDGVTYECP</sequence>
<protein>
    <recommendedName>
        <fullName evidence="5">DUF4190 domain-containing protein</fullName>
    </recommendedName>
</protein>
<dbReference type="RefSeq" id="WP_182491546.1">
    <property type="nucleotide sequence ID" value="NZ_BAAAOV010000012.1"/>
</dbReference>
<evidence type="ECO:0008006" key="5">
    <source>
        <dbReference type="Google" id="ProtNLM"/>
    </source>
</evidence>
<gene>
    <name evidence="3" type="ORF">FHX53_002224</name>
</gene>
<evidence type="ECO:0000256" key="1">
    <source>
        <dbReference type="SAM" id="MobiDB-lite"/>
    </source>
</evidence>
<keyword evidence="2" id="KW-1133">Transmembrane helix</keyword>
<dbReference type="EMBL" id="JACGWX010000006">
    <property type="protein sequence ID" value="MBA8848614.1"/>
    <property type="molecule type" value="Genomic_DNA"/>
</dbReference>
<feature type="region of interest" description="Disordered" evidence="1">
    <location>
        <begin position="1"/>
        <end position="52"/>
    </location>
</feature>
<evidence type="ECO:0000313" key="3">
    <source>
        <dbReference type="EMBL" id="MBA8848614.1"/>
    </source>
</evidence>
<feature type="compositionally biased region" description="Pro residues" evidence="1">
    <location>
        <begin position="17"/>
        <end position="41"/>
    </location>
</feature>
<evidence type="ECO:0000256" key="2">
    <source>
        <dbReference type="SAM" id="Phobius"/>
    </source>
</evidence>
<keyword evidence="4" id="KW-1185">Reference proteome</keyword>
<feature type="transmembrane region" description="Helical" evidence="2">
    <location>
        <begin position="59"/>
        <end position="82"/>
    </location>
</feature>
<dbReference type="Proteomes" id="UP000585905">
    <property type="component" value="Unassembled WGS sequence"/>
</dbReference>
<feature type="compositionally biased region" description="Low complexity" evidence="1">
    <location>
        <begin position="1"/>
        <end position="16"/>
    </location>
</feature>
<feature type="transmembrane region" description="Helical" evidence="2">
    <location>
        <begin position="94"/>
        <end position="125"/>
    </location>
</feature>
<comment type="caution">
    <text evidence="3">The sequence shown here is derived from an EMBL/GenBank/DDBJ whole genome shotgun (WGS) entry which is preliminary data.</text>
</comment>
<evidence type="ECO:0000313" key="4">
    <source>
        <dbReference type="Proteomes" id="UP000585905"/>
    </source>
</evidence>
<organism evidence="3 4">
    <name type="scientific">Microcella alkalica</name>
    <dbReference type="NCBI Taxonomy" id="355930"/>
    <lineage>
        <taxon>Bacteria</taxon>
        <taxon>Bacillati</taxon>
        <taxon>Actinomycetota</taxon>
        <taxon>Actinomycetes</taxon>
        <taxon>Micrococcales</taxon>
        <taxon>Microbacteriaceae</taxon>
        <taxon>Microcella</taxon>
    </lineage>
</organism>
<reference evidence="3 4" key="1">
    <citation type="submission" date="2020-07" db="EMBL/GenBank/DDBJ databases">
        <title>Sequencing the genomes of 1000 actinobacteria strains.</title>
        <authorList>
            <person name="Klenk H.-P."/>
        </authorList>
    </citation>
    <scope>NUCLEOTIDE SEQUENCE [LARGE SCALE GENOMIC DNA]</scope>
    <source>
        <strain evidence="3 4">DSM 19663</strain>
    </source>
</reference>
<name>A0A839EEF2_9MICO</name>
<keyword evidence="2" id="KW-0812">Transmembrane</keyword>